<dbReference type="InterPro" id="IPR014001">
    <property type="entry name" value="Helicase_ATP-bd"/>
</dbReference>
<evidence type="ECO:0000313" key="8">
    <source>
        <dbReference type="EMBL" id="KAJ7361037.1"/>
    </source>
</evidence>
<dbReference type="InterPro" id="IPR001650">
    <property type="entry name" value="Helicase_C-like"/>
</dbReference>
<sequence>MDLEKFDDIDGLEHSLSTETRIFTSEQALDEIDQQWFTLATRRARWMDLLGDYAGAELFLISGESLLERVLDDPLLAIGRARDGSFQLLHAYYILETTLLEFINRRANFEIVFWQGDYHSTIHTGHSPFEVASRHLARSLLFEHLVKLDSVAVHTFNDLKDPSWCRFESARRPMFVLANDGGVANSGSFRNERALLQRIFLFRLIDQGMPIGLLNNAEFRDSKILTFVYHSEVHRRDQQRLSTNLVHAADRAKSSLDAEAAGAFSGQTFPFFLVEIGSAPLQSRLIEFAQRAAENLRFDFSCELLFLFLSHAAILPKLSLLERSQPSQVLRPAALMDLVSKQFLPQVFFLASHLPFDIDGRVFLSLISTVTLHQSIPFPDIVGPIVYDEVRAVWAHVSLAIPNFSTFRRKYAARGRKTAQVSAETIRGHKLLPFNHPVFNFDSISLPDTAAEEETSTTSSSYLGFGVTFSDTTHWHNSRSILPSHLGGEDYKVLDERQRRRENRSNQRFMTTLQKSAATLTGALGTSLQQITIVSAKKPLKDSRVPKKRIQPESHQSGKKGKIVLNSAQRLREKIKQEEAASQDDISYKWWQRELDEISRLTTYQKAERIQLLFRNKRSGEPAIGLEMRLYSLHLMLRQWIESPDPDSALVRDKFTLSIMKEVKAICDRKTLTASAADIIDSVLTSLGFPGYSSALVAGSVNLPDKPLSFAFEKLLKTASKKPRYKFMRITEHPVEWQLRLFGAFMDRTMDGAHDSRVSFTPDAWQREVLDCIDDKFSVLVIAPTSAGKTFISYYSMEKTLRDSDDGILVYIAPTKALVTQIAAEIYARFKKNLTGKSLWAIHTRDYRVSDPLKCQILVTVPEILATLLLSPPLARVWTPRLKSIILDEIHSIGQQEGGSVWEQIILMAPCPIIGLSATVGSPEDFNRWLESVQNAHGFKYRVIEHSHRYSHLRKFYYTMDENSLPPPFAGLSSHRDTQRNVFLHPISLMSFGIRSLPDDLALEASDTLTLYQTLAKHAAPKCGALDPKAFFHPEDKPSLLVQKDVIAYERALKKELIPFLQAGTGSDGIVTPSNIIRDLQDPKIRSLKNANMPPSRESFTKNLTFLLADLHLRGELPAILFNFDRTDCEIMAQDLVSTLKAAEDRWRNEDPKWKERIRKWEEWTRRAKDRERVVAKAAKRRKDDDEAPEDLGEQEHSWENSFDPNEPSPQFSFTGITTYPRSDLAENIRELRRWAPDWALDALERGVGVHHAGMNKKYRSLVESLFRQGFIRVMISTGTLALGINAPAKTTVFCGDSPFLTALMYRQCAGRAGRRGFDLLGNVVFYGLPMERVQRLVLSRLPPLGGNFPLTSTLSLRLINLLSGSNDAEVAVAAVKSILELPRISFVSNIGREQILHHMRFSIEYLRRSGLLTKEGKPMDLFAMAAHLYYHEPSNFALVALLKSGALHNICNRNPIAAKKDFILVMAHLFGRRYISRVWASETNLAAARKSSSMVVLPDLPKPVRKVLECHDQKILETFTGYALACSAQLAMEVGQATALPLSKTAYPQHSDPSILRTCLQQTAIHVVARSPFVANSGHTDRFNSVEELVQSTRNDLHLNNDFIPSMKHLTSKGGHLLNAYLLDFYMHGQVSTLAKANGIRRGDIWYLLQDFEMSLRTIQVALKKLLMEVPGNAEASDSEFHDPAEMEEDELEDDGESEGDMQRPAGVNERDWKLYSIVSDARREFDEKFRAMWA</sequence>
<feature type="region of interest" description="Disordered" evidence="5">
    <location>
        <begin position="542"/>
        <end position="563"/>
    </location>
</feature>
<evidence type="ECO:0000313" key="9">
    <source>
        <dbReference type="Proteomes" id="UP001218218"/>
    </source>
</evidence>
<feature type="domain" description="Helicase C-terminal" evidence="7">
    <location>
        <begin position="1184"/>
        <end position="1363"/>
    </location>
</feature>
<dbReference type="SMART" id="SM00490">
    <property type="entry name" value="HELICc"/>
    <property type="match status" value="1"/>
</dbReference>
<keyword evidence="4" id="KW-0067">ATP-binding</keyword>
<feature type="compositionally biased region" description="Polar residues" evidence="5">
    <location>
        <begin position="1200"/>
        <end position="1218"/>
    </location>
</feature>
<dbReference type="PROSITE" id="PS51192">
    <property type="entry name" value="HELICASE_ATP_BIND_1"/>
    <property type="match status" value="1"/>
</dbReference>
<feature type="compositionally biased region" description="Acidic residues" evidence="5">
    <location>
        <begin position="1687"/>
        <end position="1701"/>
    </location>
</feature>
<name>A0AAD7AJZ5_9AGAR</name>
<organism evidence="8 9">
    <name type="scientific">Mycena albidolilacea</name>
    <dbReference type="NCBI Taxonomy" id="1033008"/>
    <lineage>
        <taxon>Eukaryota</taxon>
        <taxon>Fungi</taxon>
        <taxon>Dikarya</taxon>
        <taxon>Basidiomycota</taxon>
        <taxon>Agaricomycotina</taxon>
        <taxon>Agaricomycetes</taxon>
        <taxon>Agaricomycetidae</taxon>
        <taxon>Agaricales</taxon>
        <taxon>Marasmiineae</taxon>
        <taxon>Mycenaceae</taxon>
        <taxon>Mycena</taxon>
    </lineage>
</organism>
<feature type="region of interest" description="Disordered" evidence="5">
    <location>
        <begin position="1175"/>
        <end position="1218"/>
    </location>
</feature>
<dbReference type="GO" id="GO:0004386">
    <property type="term" value="F:helicase activity"/>
    <property type="evidence" value="ECO:0007669"/>
    <property type="project" value="UniProtKB-KW"/>
</dbReference>
<comment type="caution">
    <text evidence="8">The sequence shown here is derived from an EMBL/GenBank/DDBJ whole genome shotgun (WGS) entry which is preliminary data.</text>
</comment>
<dbReference type="EMBL" id="JARIHO010000005">
    <property type="protein sequence ID" value="KAJ7361037.1"/>
    <property type="molecule type" value="Genomic_DNA"/>
</dbReference>
<dbReference type="PANTHER" id="PTHR44533:SF4">
    <property type="entry name" value="DEAD_H RNA HELICASE, PUTATIVE-RELATED"/>
    <property type="match status" value="1"/>
</dbReference>
<dbReference type="Proteomes" id="UP001218218">
    <property type="component" value="Unassembled WGS sequence"/>
</dbReference>
<reference evidence="8" key="1">
    <citation type="submission" date="2023-03" db="EMBL/GenBank/DDBJ databases">
        <title>Massive genome expansion in bonnet fungi (Mycena s.s.) driven by repeated elements and novel gene families across ecological guilds.</title>
        <authorList>
            <consortium name="Lawrence Berkeley National Laboratory"/>
            <person name="Harder C.B."/>
            <person name="Miyauchi S."/>
            <person name="Viragh M."/>
            <person name="Kuo A."/>
            <person name="Thoen E."/>
            <person name="Andreopoulos B."/>
            <person name="Lu D."/>
            <person name="Skrede I."/>
            <person name="Drula E."/>
            <person name="Henrissat B."/>
            <person name="Morin E."/>
            <person name="Kohler A."/>
            <person name="Barry K."/>
            <person name="LaButti K."/>
            <person name="Morin E."/>
            <person name="Salamov A."/>
            <person name="Lipzen A."/>
            <person name="Mereny Z."/>
            <person name="Hegedus B."/>
            <person name="Baldrian P."/>
            <person name="Stursova M."/>
            <person name="Weitz H."/>
            <person name="Taylor A."/>
            <person name="Grigoriev I.V."/>
            <person name="Nagy L.G."/>
            <person name="Martin F."/>
            <person name="Kauserud H."/>
        </authorList>
    </citation>
    <scope>NUCLEOTIDE SEQUENCE</scope>
    <source>
        <strain evidence="8">CBHHK002</strain>
    </source>
</reference>
<dbReference type="InterPro" id="IPR027417">
    <property type="entry name" value="P-loop_NTPase"/>
</dbReference>
<dbReference type="GO" id="GO:0005737">
    <property type="term" value="C:cytoplasm"/>
    <property type="evidence" value="ECO:0007669"/>
    <property type="project" value="TreeGrafter"/>
</dbReference>
<feature type="region of interest" description="Disordered" evidence="5">
    <location>
        <begin position="1675"/>
        <end position="1709"/>
    </location>
</feature>
<accession>A0AAD7AJZ5</accession>
<evidence type="ECO:0000259" key="7">
    <source>
        <dbReference type="PROSITE" id="PS51194"/>
    </source>
</evidence>
<feature type="domain" description="Helicase ATP-binding" evidence="6">
    <location>
        <begin position="770"/>
        <end position="938"/>
    </location>
</feature>
<keyword evidence="2" id="KW-0378">Hydrolase</keyword>
<evidence type="ECO:0000256" key="4">
    <source>
        <dbReference type="ARBA" id="ARBA00022840"/>
    </source>
</evidence>
<dbReference type="Gene3D" id="3.40.50.300">
    <property type="entry name" value="P-loop containing nucleotide triphosphate hydrolases"/>
    <property type="match status" value="2"/>
</dbReference>
<evidence type="ECO:0000259" key="6">
    <source>
        <dbReference type="PROSITE" id="PS51192"/>
    </source>
</evidence>
<dbReference type="Pfam" id="PF23002">
    <property type="entry name" value="PIN-like_DDX60"/>
    <property type="match status" value="1"/>
</dbReference>
<dbReference type="InterPro" id="IPR055124">
    <property type="entry name" value="PIN-like_DDX60"/>
</dbReference>
<evidence type="ECO:0000256" key="3">
    <source>
        <dbReference type="ARBA" id="ARBA00022806"/>
    </source>
</evidence>
<keyword evidence="3" id="KW-0347">Helicase</keyword>
<dbReference type="Pfam" id="PF00271">
    <property type="entry name" value="Helicase_C"/>
    <property type="match status" value="1"/>
</dbReference>
<evidence type="ECO:0000256" key="2">
    <source>
        <dbReference type="ARBA" id="ARBA00022801"/>
    </source>
</evidence>
<gene>
    <name evidence="8" type="ORF">DFH08DRAFT_363970</name>
</gene>
<dbReference type="InterPro" id="IPR052431">
    <property type="entry name" value="SKI2_subfamily_helicases"/>
</dbReference>
<dbReference type="PROSITE" id="PS51194">
    <property type="entry name" value="HELICASE_CTER"/>
    <property type="match status" value="1"/>
</dbReference>
<dbReference type="InterPro" id="IPR011545">
    <property type="entry name" value="DEAD/DEAH_box_helicase_dom"/>
</dbReference>
<evidence type="ECO:0000256" key="5">
    <source>
        <dbReference type="SAM" id="MobiDB-lite"/>
    </source>
</evidence>
<keyword evidence="9" id="KW-1185">Reference proteome</keyword>
<evidence type="ECO:0008006" key="10">
    <source>
        <dbReference type="Google" id="ProtNLM"/>
    </source>
</evidence>
<dbReference type="GO" id="GO:0003676">
    <property type="term" value="F:nucleic acid binding"/>
    <property type="evidence" value="ECO:0007669"/>
    <property type="project" value="InterPro"/>
</dbReference>
<protein>
    <recommendedName>
        <fullName evidence="10">P-loop containing nucleoside triphosphate hydrolase protein</fullName>
    </recommendedName>
</protein>
<keyword evidence="1" id="KW-0547">Nucleotide-binding</keyword>
<dbReference type="Pfam" id="PF26076">
    <property type="entry name" value="WHD_DDX60"/>
    <property type="match status" value="1"/>
</dbReference>
<dbReference type="InterPro" id="IPR059032">
    <property type="entry name" value="WHD_DDX60"/>
</dbReference>
<dbReference type="GO" id="GO:0016787">
    <property type="term" value="F:hydrolase activity"/>
    <property type="evidence" value="ECO:0007669"/>
    <property type="project" value="UniProtKB-KW"/>
</dbReference>
<dbReference type="SUPFAM" id="SSF52540">
    <property type="entry name" value="P-loop containing nucleoside triphosphate hydrolases"/>
    <property type="match status" value="1"/>
</dbReference>
<dbReference type="GO" id="GO:0005524">
    <property type="term" value="F:ATP binding"/>
    <property type="evidence" value="ECO:0007669"/>
    <property type="project" value="UniProtKB-KW"/>
</dbReference>
<dbReference type="SMART" id="SM00487">
    <property type="entry name" value="DEXDc"/>
    <property type="match status" value="1"/>
</dbReference>
<dbReference type="PANTHER" id="PTHR44533">
    <property type="entry name" value="DEAD/H RNA HELICASE, PUTATIVE-RELATED"/>
    <property type="match status" value="1"/>
</dbReference>
<proteinExistence type="predicted"/>
<evidence type="ECO:0000256" key="1">
    <source>
        <dbReference type="ARBA" id="ARBA00022741"/>
    </source>
</evidence>
<dbReference type="Pfam" id="PF00270">
    <property type="entry name" value="DEAD"/>
    <property type="match status" value="1"/>
</dbReference>
<dbReference type="FunFam" id="3.40.50.300:FF:001039">
    <property type="entry name" value="ATP-dependent RNA helicase DDX60"/>
    <property type="match status" value="1"/>
</dbReference>